<evidence type="ECO:0000313" key="2">
    <source>
        <dbReference type="Proteomes" id="UP000008694"/>
    </source>
</evidence>
<dbReference type="AlphaFoldDB" id="D7LET4"/>
<keyword evidence="2" id="KW-1185">Reference proteome</keyword>
<protein>
    <submittedName>
        <fullName evidence="1">Predicted protein</fullName>
    </submittedName>
</protein>
<organism evidence="2">
    <name type="scientific">Arabidopsis lyrata subsp. lyrata</name>
    <name type="common">Lyre-leaved rock-cress</name>
    <dbReference type="NCBI Taxonomy" id="81972"/>
    <lineage>
        <taxon>Eukaryota</taxon>
        <taxon>Viridiplantae</taxon>
        <taxon>Streptophyta</taxon>
        <taxon>Embryophyta</taxon>
        <taxon>Tracheophyta</taxon>
        <taxon>Spermatophyta</taxon>
        <taxon>Magnoliopsida</taxon>
        <taxon>eudicotyledons</taxon>
        <taxon>Gunneridae</taxon>
        <taxon>Pentapetalae</taxon>
        <taxon>rosids</taxon>
        <taxon>malvids</taxon>
        <taxon>Brassicales</taxon>
        <taxon>Brassicaceae</taxon>
        <taxon>Camelineae</taxon>
        <taxon>Arabidopsis</taxon>
    </lineage>
</organism>
<evidence type="ECO:0000313" key="1">
    <source>
        <dbReference type="EMBL" id="EFH57087.1"/>
    </source>
</evidence>
<sequence>MPFGFRHFSLSPSDLVSTRSKRAEEAAAFFASQSAVVFRKTKKAKAVHNSVAVESRCRITIPDSSNSETTGTIGEGTTPVDVSYSQAEFEIFQERMYPILQMGKLVLLGFYPLPKSIPLLLRYLPSSDDAQTFYDMSLSVLPTLKTYHTNNILLVKNDKDLIVSQSVVSTKEDCVSVGGPKVSHMLSLIRRGYRFSKGDWRVGDASLGKLCSCDKKKNCRCNCGPDSSPPNTCTPARVPGHLPANADSKAIAKLTAKVAHLKNTYAELYVKLKADVVVELKSFLEAPSRAESVSAAVVDTLKHVSSSKPLEEEENVALPSEVKTGKPKAFSSDTGHVYGCVENCSKDVTVNPERRLQSVDPSFQPSVREDDVLSNLQVYVHLNFMNVESSSELALPFLPSTLEMHPASVTSLGAASSLRHCHNHTFQSLVEDSIETLSSKCCGLDECNDPRLAHHVSLPSDPASAKEILGTDLISEVPNQLVTAHATGGLCPGHPESVVPINYVLIEYSPVPLGELPPQLAQKYLKPMKGRTKRGMIASTRCNVNKSPKRQKQGLPGHFDYIPFHPVPQRHSANLKKQLLAYRKSFVSKRIFPSIRSCASTHSLFSICCFTALTILMAVKLHMDLILWTIWRKRGSYLAAKGIILLDSLFTQLLCSQYSNFVNAAAPSAFLWDPLVASYIEGTVEDMGHIPDAKVDIFRMDYAIHVYEEFIAQFPSEGIATISSLFSRLGTVAQVDAISTVVFRHLSIFRPLRRRLFSNFLVLDNIPVCVGNACDFQNRCLNCFILVHHQVELRVVGIYVPNMM</sequence>
<dbReference type="Proteomes" id="UP000008694">
    <property type="component" value="Unassembled WGS sequence"/>
</dbReference>
<proteinExistence type="predicted"/>
<dbReference type="Gramene" id="Al_scaffold_0004_938">
    <property type="protein sequence ID" value="Al_scaffold_0004_938"/>
    <property type="gene ID" value="Al_scaffold_0004_938"/>
</dbReference>
<gene>
    <name evidence="1" type="ORF">ARALYDRAFT_668219</name>
</gene>
<accession>D7LET4</accession>
<reference evidence="2" key="1">
    <citation type="journal article" date="2011" name="Nat. Genet.">
        <title>The Arabidopsis lyrata genome sequence and the basis of rapid genome size change.</title>
        <authorList>
            <person name="Hu T.T."/>
            <person name="Pattyn P."/>
            <person name="Bakker E.G."/>
            <person name="Cao J."/>
            <person name="Cheng J.-F."/>
            <person name="Clark R.M."/>
            <person name="Fahlgren N."/>
            <person name="Fawcett J.A."/>
            <person name="Grimwood J."/>
            <person name="Gundlach H."/>
            <person name="Haberer G."/>
            <person name="Hollister J.D."/>
            <person name="Ossowski S."/>
            <person name="Ottilar R.P."/>
            <person name="Salamov A.A."/>
            <person name="Schneeberger K."/>
            <person name="Spannagl M."/>
            <person name="Wang X."/>
            <person name="Yang L."/>
            <person name="Nasrallah M.E."/>
            <person name="Bergelson J."/>
            <person name="Carrington J.C."/>
            <person name="Gaut B.S."/>
            <person name="Schmutz J."/>
            <person name="Mayer K.F.X."/>
            <person name="Van de Peer Y."/>
            <person name="Grigoriev I.V."/>
            <person name="Nordborg M."/>
            <person name="Weigel D."/>
            <person name="Guo Y.-L."/>
        </authorList>
    </citation>
    <scope>NUCLEOTIDE SEQUENCE [LARGE SCALE GENOMIC DNA]</scope>
    <source>
        <strain evidence="2">cv. MN47</strain>
    </source>
</reference>
<dbReference type="EMBL" id="GL348716">
    <property type="protein sequence ID" value="EFH57087.1"/>
    <property type="molecule type" value="Genomic_DNA"/>
</dbReference>
<dbReference type="HOGENOM" id="CLU_339914_0_0_1"/>
<name>D7LET4_ARALL</name>